<dbReference type="SUPFAM" id="SSF88946">
    <property type="entry name" value="Sigma2 domain of RNA polymerase sigma factors"/>
    <property type="match status" value="1"/>
</dbReference>
<dbReference type="PANTHER" id="PTHR43133:SF45">
    <property type="entry name" value="RNA POLYMERASE ECF-TYPE SIGMA FACTOR"/>
    <property type="match status" value="1"/>
</dbReference>
<evidence type="ECO:0000313" key="8">
    <source>
        <dbReference type="Proteomes" id="UP001172082"/>
    </source>
</evidence>
<keyword evidence="3" id="KW-0731">Sigma factor</keyword>
<dbReference type="InterPro" id="IPR013249">
    <property type="entry name" value="RNA_pol_sigma70_r4_t2"/>
</dbReference>
<evidence type="ECO:0000259" key="6">
    <source>
        <dbReference type="Pfam" id="PF08281"/>
    </source>
</evidence>
<keyword evidence="8" id="KW-1185">Reference proteome</keyword>
<dbReference type="InterPro" id="IPR007627">
    <property type="entry name" value="RNA_pol_sigma70_r2"/>
</dbReference>
<dbReference type="Pfam" id="PF08281">
    <property type="entry name" value="Sigma70_r4_2"/>
    <property type="match status" value="1"/>
</dbReference>
<comment type="caution">
    <text evidence="7">The sequence shown here is derived from an EMBL/GenBank/DDBJ whole genome shotgun (WGS) entry which is preliminary data.</text>
</comment>
<comment type="similarity">
    <text evidence="1">Belongs to the sigma-70 factor family. ECF subfamily.</text>
</comment>
<evidence type="ECO:0000256" key="3">
    <source>
        <dbReference type="ARBA" id="ARBA00023082"/>
    </source>
</evidence>
<dbReference type="NCBIfam" id="TIGR02937">
    <property type="entry name" value="sigma70-ECF"/>
    <property type="match status" value="1"/>
</dbReference>
<dbReference type="Pfam" id="PF04542">
    <property type="entry name" value="Sigma70_r2"/>
    <property type="match status" value="1"/>
</dbReference>
<dbReference type="RefSeq" id="WP_346754206.1">
    <property type="nucleotide sequence ID" value="NZ_JAUJEA010000010.1"/>
</dbReference>
<dbReference type="InterPro" id="IPR014284">
    <property type="entry name" value="RNA_pol_sigma-70_dom"/>
</dbReference>
<dbReference type="InterPro" id="IPR013325">
    <property type="entry name" value="RNA_pol_sigma_r2"/>
</dbReference>
<gene>
    <name evidence="7" type="ORF">QQ008_22510</name>
</gene>
<feature type="domain" description="RNA polymerase sigma factor 70 region 4 type 2" evidence="6">
    <location>
        <begin position="104"/>
        <end position="154"/>
    </location>
</feature>
<dbReference type="SUPFAM" id="SSF88659">
    <property type="entry name" value="Sigma3 and sigma4 domains of RNA polymerase sigma factors"/>
    <property type="match status" value="1"/>
</dbReference>
<keyword evidence="2" id="KW-0805">Transcription regulation</keyword>
<accession>A0ABT8KW54</accession>
<dbReference type="PANTHER" id="PTHR43133">
    <property type="entry name" value="RNA POLYMERASE ECF-TYPE SIGMA FACTO"/>
    <property type="match status" value="1"/>
</dbReference>
<reference evidence="7" key="1">
    <citation type="submission" date="2023-06" db="EMBL/GenBank/DDBJ databases">
        <title>Genomic of Parafulvivirga corallium.</title>
        <authorList>
            <person name="Wang G."/>
        </authorList>
    </citation>
    <scope>NUCLEOTIDE SEQUENCE</scope>
    <source>
        <strain evidence="7">BMA10</strain>
    </source>
</reference>
<dbReference type="InterPro" id="IPR036388">
    <property type="entry name" value="WH-like_DNA-bd_sf"/>
</dbReference>
<keyword evidence="4" id="KW-0804">Transcription</keyword>
<name>A0ABT8KW54_9BACT</name>
<dbReference type="EMBL" id="JAUJEA010000010">
    <property type="protein sequence ID" value="MDN5204182.1"/>
    <property type="molecule type" value="Genomic_DNA"/>
</dbReference>
<evidence type="ECO:0000256" key="1">
    <source>
        <dbReference type="ARBA" id="ARBA00010641"/>
    </source>
</evidence>
<dbReference type="Proteomes" id="UP001172082">
    <property type="component" value="Unassembled WGS sequence"/>
</dbReference>
<feature type="domain" description="RNA polymerase sigma-70 region 2" evidence="5">
    <location>
        <begin position="12"/>
        <end position="76"/>
    </location>
</feature>
<dbReference type="InterPro" id="IPR039425">
    <property type="entry name" value="RNA_pol_sigma-70-like"/>
</dbReference>
<evidence type="ECO:0000313" key="7">
    <source>
        <dbReference type="EMBL" id="MDN5204182.1"/>
    </source>
</evidence>
<dbReference type="InterPro" id="IPR013324">
    <property type="entry name" value="RNA_pol_sigma_r3/r4-like"/>
</dbReference>
<evidence type="ECO:0000259" key="5">
    <source>
        <dbReference type="Pfam" id="PF04542"/>
    </source>
</evidence>
<dbReference type="Gene3D" id="1.10.10.10">
    <property type="entry name" value="Winged helix-like DNA-binding domain superfamily/Winged helix DNA-binding domain"/>
    <property type="match status" value="1"/>
</dbReference>
<evidence type="ECO:0000256" key="4">
    <source>
        <dbReference type="ARBA" id="ARBA00023163"/>
    </source>
</evidence>
<dbReference type="Gene3D" id="1.10.1740.10">
    <property type="match status" value="1"/>
</dbReference>
<sequence>MHKEEFIHQLKENEGIIYKVVSVYATNVEDRKDLYQEIVYQLWKSHPSFKHESKFSSWMYRVALNTSISQFKREQKRIEQVPIDTFLLNKMEQIDSLMEEEMTLLYAQIQKLSVIEKGIILLYLEGKSHDEIATITGFTPTNIGTRLSRIKIKLKSQLNTK</sequence>
<protein>
    <submittedName>
        <fullName evidence="7">Sigma-70 family RNA polymerase sigma factor</fullName>
    </submittedName>
</protein>
<organism evidence="7 8">
    <name type="scientific">Splendidivirga corallicola</name>
    <dbReference type="NCBI Taxonomy" id="3051826"/>
    <lineage>
        <taxon>Bacteria</taxon>
        <taxon>Pseudomonadati</taxon>
        <taxon>Bacteroidota</taxon>
        <taxon>Cytophagia</taxon>
        <taxon>Cytophagales</taxon>
        <taxon>Splendidivirgaceae</taxon>
        <taxon>Splendidivirga</taxon>
    </lineage>
</organism>
<proteinExistence type="inferred from homology"/>
<evidence type="ECO:0000256" key="2">
    <source>
        <dbReference type="ARBA" id="ARBA00023015"/>
    </source>
</evidence>